<dbReference type="Gene3D" id="3.40.50.1820">
    <property type="entry name" value="alpha/beta hydrolase"/>
    <property type="match status" value="1"/>
</dbReference>
<dbReference type="PANTHER" id="PTHR13390">
    <property type="entry name" value="LIPASE"/>
    <property type="match status" value="1"/>
</dbReference>
<evidence type="ECO:0000256" key="4">
    <source>
        <dbReference type="ARBA" id="ARBA00022801"/>
    </source>
</evidence>
<evidence type="ECO:0000256" key="1">
    <source>
        <dbReference type="ARBA" id="ARBA00004502"/>
    </source>
</evidence>
<organism evidence="5 6">
    <name type="scientific">Gracilariopsis chorda</name>
    <dbReference type="NCBI Taxonomy" id="448386"/>
    <lineage>
        <taxon>Eukaryota</taxon>
        <taxon>Rhodophyta</taxon>
        <taxon>Florideophyceae</taxon>
        <taxon>Rhodymeniophycidae</taxon>
        <taxon>Gracilariales</taxon>
        <taxon>Gracilariaceae</taxon>
        <taxon>Gracilariopsis</taxon>
    </lineage>
</organism>
<protein>
    <submittedName>
        <fullName evidence="5">Lipid droplet-associated hydrolase</fullName>
    </submittedName>
</protein>
<comment type="caution">
    <text evidence="5">The sequence shown here is derived from an EMBL/GenBank/DDBJ whole genome shotgun (WGS) entry which is preliminary data.</text>
</comment>
<reference evidence="5 6" key="1">
    <citation type="journal article" date="2018" name="Mol. Biol. Evol.">
        <title>Analysis of the draft genome of the red seaweed Gracilariopsis chorda provides insights into genome size evolution in Rhodophyta.</title>
        <authorList>
            <person name="Lee J."/>
            <person name="Yang E.C."/>
            <person name="Graf L."/>
            <person name="Yang J.H."/>
            <person name="Qiu H."/>
            <person name="Zel Zion U."/>
            <person name="Chan C.X."/>
            <person name="Stephens T.G."/>
            <person name="Weber A.P.M."/>
            <person name="Boo G.H."/>
            <person name="Boo S.M."/>
            <person name="Kim K.M."/>
            <person name="Shin Y."/>
            <person name="Jung M."/>
            <person name="Lee S.J."/>
            <person name="Yim H.S."/>
            <person name="Lee J.H."/>
            <person name="Bhattacharya D."/>
            <person name="Yoon H.S."/>
        </authorList>
    </citation>
    <scope>NUCLEOTIDE SEQUENCE [LARGE SCALE GENOMIC DNA]</scope>
    <source>
        <strain evidence="5 6">SKKU-2015</strain>
        <tissue evidence="5">Whole body</tissue>
    </source>
</reference>
<evidence type="ECO:0000313" key="5">
    <source>
        <dbReference type="EMBL" id="PXF46626.1"/>
    </source>
</evidence>
<gene>
    <name evidence="5" type="ORF">BWQ96_03615</name>
</gene>
<evidence type="ECO:0000313" key="6">
    <source>
        <dbReference type="Proteomes" id="UP000247409"/>
    </source>
</evidence>
<dbReference type="Pfam" id="PF10230">
    <property type="entry name" value="LIDHydrolase"/>
    <property type="match status" value="1"/>
</dbReference>
<name>A0A2V3IWU9_9FLOR</name>
<dbReference type="OrthoDB" id="448051at2759"/>
<dbReference type="GO" id="GO:0019915">
    <property type="term" value="P:lipid storage"/>
    <property type="evidence" value="ECO:0007669"/>
    <property type="project" value="InterPro"/>
</dbReference>
<dbReference type="EMBL" id="NBIV01000035">
    <property type="protein sequence ID" value="PXF46626.1"/>
    <property type="molecule type" value="Genomic_DNA"/>
</dbReference>
<dbReference type="GO" id="GO:0016298">
    <property type="term" value="F:lipase activity"/>
    <property type="evidence" value="ECO:0007669"/>
    <property type="project" value="InterPro"/>
</dbReference>
<proteinExistence type="inferred from homology"/>
<dbReference type="GO" id="GO:0005811">
    <property type="term" value="C:lipid droplet"/>
    <property type="evidence" value="ECO:0007669"/>
    <property type="project" value="UniProtKB-SubCell"/>
</dbReference>
<dbReference type="SUPFAM" id="SSF53474">
    <property type="entry name" value="alpha/beta-Hydrolases"/>
    <property type="match status" value="1"/>
</dbReference>
<dbReference type="AlphaFoldDB" id="A0A2V3IWU9"/>
<dbReference type="InterPro" id="IPR019363">
    <property type="entry name" value="LDAH"/>
</dbReference>
<dbReference type="Proteomes" id="UP000247409">
    <property type="component" value="Unassembled WGS sequence"/>
</dbReference>
<sequence>MARSKIPPRRVIHKPRTALRAATLSVQRAPQCDIFTSPTSVRAEVLRIVPSKKATPHTHIVLAPGNPGVIEYYRPLLHKLHTRLPHDVRNHVSLHALGLPGHDVRQLNGDTEFVIQDHVAYYIHYLREMTDMRDNFIFVGHSYGAFLSLRVLDSLGDKIARNANLVMLMPCIWQMAYCAGPFLRLLIQDNWALTSWGAWLATAFLPPMFREALLQRARHSHSVQDVTRAVVDGRRRALYANVTSLARDEMKRITHVQAHRLPQHSLTLCVDNDRWCPEDARSHIRQHFERRLEIQHLQKVSHAFVLSDSETDRLVRAIAPWIAERIHHTVNQAVPNGSASS</sequence>
<dbReference type="InterPro" id="IPR029058">
    <property type="entry name" value="AB_hydrolase_fold"/>
</dbReference>
<accession>A0A2V3IWU9</accession>
<dbReference type="PANTHER" id="PTHR13390:SF0">
    <property type="entry name" value="LIPID DROPLET-ASSOCIATED HYDROLASE"/>
    <property type="match status" value="1"/>
</dbReference>
<keyword evidence="3" id="KW-0551">Lipid droplet</keyword>
<keyword evidence="6" id="KW-1185">Reference proteome</keyword>
<keyword evidence="4 5" id="KW-0378">Hydrolase</keyword>
<comment type="similarity">
    <text evidence="2">Belongs to the AB hydrolase superfamily. LDAH family.</text>
</comment>
<evidence type="ECO:0000256" key="3">
    <source>
        <dbReference type="ARBA" id="ARBA00022677"/>
    </source>
</evidence>
<evidence type="ECO:0000256" key="2">
    <source>
        <dbReference type="ARBA" id="ARBA00008300"/>
    </source>
</evidence>
<comment type="subcellular location">
    <subcellularLocation>
        <location evidence="1">Lipid droplet</location>
    </subcellularLocation>
</comment>